<dbReference type="GO" id="GO:0007512">
    <property type="term" value="P:adult heart development"/>
    <property type="evidence" value="ECO:0007669"/>
    <property type="project" value="TreeGrafter"/>
</dbReference>
<evidence type="ECO:0000256" key="6">
    <source>
        <dbReference type="ARBA" id="ARBA00022553"/>
    </source>
</evidence>
<keyword evidence="14 21" id="KW-0009">Actin-binding</keyword>
<keyword evidence="4" id="KW-0488">Methylation</keyword>
<dbReference type="Gene3D" id="6.10.250.2420">
    <property type="match status" value="1"/>
</dbReference>
<sequence length="1934" mass="223061">MGDAEMSVFGAAAPYLRKSDRERLEAQTRPFDMKKECFVPDPEKEFVKASVTSREGDKVTVQTETGKTLTFKDSQILQQNPPKFDKIEDMAMLTFLHEPAVLFNLKERYAAWMIYTYSGLFCVTVNPYKWLPVYNQEVVIAYRGKKRSEAPPHIFSISDNAYQYILPVSVESCTLGESGAGKTVNTKRVIQYFASIAASGSKKEAINQNKGTLEDQIIQANPALEAFGNAKTIRNDNSSRFGKFIRIHFDTRGKLASADIETYLLEKSRVTFQLKAERDYHIFYQILSNKKPEILEMLLVTPNPYDYSFISQGETTVPSIDDAEELMATDSAFDVLGFTQDEKNSVYKLTGAIMHYGNMKFKQKQREEQAEADGTEDADKSAYLMGLNSADLIKGLCHPRVKVGNEWVTKGQNVQQVYYAVGALSKAVYEKMFLWMVVRINQSLETKQPRQYFIGVLDIAGFEIFDFNTFEQLCINFTNEKLQQFFNHHMFVLEQEEYKKEGIEWEFIDFGMDLQACIDLIEKPMGIMSILEEECMFPKATDATFKAKLYDNHLGKSSNFQKPRIVKGKAEAHFALVHYAGTVDYNINNWLVKNKDPLNETVVGLYQKSSLKLLSNLFANYASADSAMGDGKKEKKKKGSSFQTVSALHRENLNKLMTNLRSTHPHFVRCIIPNETKTPGAMDNPLVMHQLRCNGVLEGIRICRKGFPNRILYGDFKQRYRILNPSAIPEGQFIDSRKGAEKLLGSLDIDIQQYRFGHTKVFFKAGLLGQLEEMRDERLSKIITGIQARSRGLLSRIEYQKMVERRDALLVIQWNVRAFMSVKNWPWMKLFFKIKPLLRSAEAEKEMANMKEEFLKLKEAYAKSEARRKELEEKMVSLLQEKNDLQLQVQAEQDNLCDAEERCEGLIKNKIQMEAKTKELTERLEDEEEINAELTAKKRKLEDECSELKKDIDDLELTLAKVEKEKHATENKVKNLTEEMAALDEIIAKLTKEKKALQEAHQQALDDLQSEEDKVNTLTKAKVKLEQQVDDVSTDIPRCQKLISRRYPPNKKINKEENLKDFEISQLNSKIEDEQAMIAQLQKKLKELQARVEELEEELEAERAARAKVEKQRADLARELEEISERLEEAGGATAAQIEMNKKREAEFQKLRRDLEEATLHHEATAAALRKKQADSVAELGEQIDNLQRVKQKLEKEKSELKLELDDVVSSMEHIVKSKTNLEKMSRTLEDQMNEYRNKCEENQRSLNDFSTQKAKLQAENDELSRQLEEKESLIFQLTRGKQSYSQQLEDLKRQLEEEVKAKNALAHAVQSVRHDSDLLREQYEEEQEAKAELQRSLSKANAEVAQWRTKYETDAIQRTEELEEAKKKLAQRLQDAEEAVEAVNAKCSSLEKTKHRLQNEIEDLMVDMERSNAAAAALDKKQRNFDKVLSEWKQKYEESQCELESSQKEARSLSTELFKLKNSYEESLDHLETLKRENKILQEEITDLTEQLGESGKTVHELEKVRKQLEQEKAEIQAALEEAEGSLEHEEGKILRAQLEFNQIKADIERKLTEKDEEMEQSKRNLLRTIDTLQSSLESETRSRNEALRVKKKMEGDLNEMEIQLSQANRQAAEAQKQLKSLHANLKDCQLQLDDSQRANDDLKENTAIVERRNVLLQAELEELRNVLEQTERGRKLAEQELLDVSERVQLLHSQNTSLLNQKKKLEADTCQLQTEVEDAIQECRNAEEKAKKAITDAAMMAEELKKEQDTSAHLERMKKNMEQTIKDLQHRLDEAEQIAMKGGKKQVQKLEARVRELESEIEAEQKRSSESVKGIRKYERRIKELTYQTEEDRKNIARLQDLVDKLQLKVKAYKRAAEDAEEQASVHLGKFRKLQHELDEASERADIAESQVNKMRAKSREPGTKKPKGKLKETFIGTRRRTNEKSNMVLET</sequence>
<dbReference type="SUPFAM" id="SSF90257">
    <property type="entry name" value="Myosin rod fragments"/>
    <property type="match status" value="5"/>
</dbReference>
<dbReference type="FunFam" id="1.20.5.370:FF:000002">
    <property type="entry name" value="Myosin heavy chain"/>
    <property type="match status" value="1"/>
</dbReference>
<keyword evidence="10 22" id="KW-0175">Coiled coil</keyword>
<dbReference type="GO" id="GO:0051015">
    <property type="term" value="F:actin filament binding"/>
    <property type="evidence" value="ECO:0007669"/>
    <property type="project" value="InterPro"/>
</dbReference>
<dbReference type="GO" id="GO:0030017">
    <property type="term" value="C:sarcomere"/>
    <property type="evidence" value="ECO:0007669"/>
    <property type="project" value="UniProtKB-SubCell"/>
</dbReference>
<comment type="similarity">
    <text evidence="2 21">Belongs to the TRAFAC class myosin-kinesin ATPase superfamily. Myosin family.</text>
</comment>
<dbReference type="PROSITE" id="PS51456">
    <property type="entry name" value="MYOSIN_MOTOR"/>
    <property type="match status" value="1"/>
</dbReference>
<evidence type="ECO:0000256" key="14">
    <source>
        <dbReference type="ARBA" id="ARBA00023203"/>
    </source>
</evidence>
<dbReference type="FunFam" id="1.20.5.340:FF:000003">
    <property type="entry name" value="Myosin heavy chain"/>
    <property type="match status" value="1"/>
</dbReference>
<dbReference type="InterPro" id="IPR036961">
    <property type="entry name" value="Kinesin_motor_dom_sf"/>
</dbReference>
<dbReference type="Pfam" id="PF02736">
    <property type="entry name" value="Myosin_N"/>
    <property type="match status" value="1"/>
</dbReference>
<evidence type="ECO:0000256" key="21">
    <source>
        <dbReference type="PROSITE-ProRule" id="PRU00782"/>
    </source>
</evidence>
<dbReference type="PROSITE" id="PS50096">
    <property type="entry name" value="IQ"/>
    <property type="match status" value="1"/>
</dbReference>
<dbReference type="Ensembl" id="ENSAMXT00005019137.1">
    <property type="protein sequence ID" value="ENSAMXP00005017322.1"/>
    <property type="gene ID" value="ENSAMXG00005008576.1"/>
</dbReference>
<dbReference type="SMART" id="SM00242">
    <property type="entry name" value="MYSc"/>
    <property type="match status" value="1"/>
</dbReference>
<dbReference type="Gene3D" id="1.20.58.530">
    <property type="match status" value="1"/>
</dbReference>
<evidence type="ECO:0000256" key="18">
    <source>
        <dbReference type="ARBA" id="ARBA00041905"/>
    </source>
</evidence>
<dbReference type="FunFam" id="3.40.850.10:FF:000101">
    <property type="entry name" value="Slow myosin heavy chain 2"/>
    <property type="match status" value="1"/>
</dbReference>
<dbReference type="GO" id="GO:0045214">
    <property type="term" value="P:sarcomere organization"/>
    <property type="evidence" value="ECO:0007669"/>
    <property type="project" value="TreeGrafter"/>
</dbReference>
<dbReference type="FunFam" id="2.30.30.360:FF:000001">
    <property type="entry name" value="Myosin heavy chain"/>
    <property type="match status" value="1"/>
</dbReference>
<dbReference type="FunFam" id="1.20.58.530:FF:000001">
    <property type="entry name" value="Myosin heavy chain"/>
    <property type="match status" value="1"/>
</dbReference>
<evidence type="ECO:0000256" key="12">
    <source>
        <dbReference type="ARBA" id="ARBA00023175"/>
    </source>
</evidence>
<evidence type="ECO:0000256" key="10">
    <source>
        <dbReference type="ARBA" id="ARBA00023054"/>
    </source>
</evidence>
<dbReference type="InterPro" id="IPR027417">
    <property type="entry name" value="P-loop_NTPase"/>
</dbReference>
<keyword evidence="7 21" id="KW-0547">Nucleotide-binding</keyword>
<evidence type="ECO:0000256" key="15">
    <source>
        <dbReference type="ARBA" id="ARBA00037090"/>
    </source>
</evidence>
<dbReference type="GO" id="GO:0032982">
    <property type="term" value="C:myosin filament"/>
    <property type="evidence" value="ECO:0007669"/>
    <property type="project" value="UniProtKB-KW"/>
</dbReference>
<dbReference type="Gene3D" id="1.20.5.4820">
    <property type="match status" value="1"/>
</dbReference>
<dbReference type="Gene3D" id="3.40.850.10">
    <property type="entry name" value="Kinesin motor domain"/>
    <property type="match status" value="1"/>
</dbReference>
<evidence type="ECO:0000259" key="24">
    <source>
        <dbReference type="PROSITE" id="PS51456"/>
    </source>
</evidence>
<feature type="coiled-coil region" evidence="22">
    <location>
        <begin position="838"/>
        <end position="1035"/>
    </location>
</feature>
<comment type="function">
    <text evidence="15">Myosins are actin-based motor molecules with ATPase activity essential for muscle contraction. Forms regular bipolar thick filaments that, together with actin thin filaments, constitute the fundamental contractile unit of skeletal and cardiac muscle.</text>
</comment>
<dbReference type="Gene3D" id="1.20.5.340">
    <property type="match status" value="5"/>
</dbReference>
<dbReference type="GO" id="GO:0005516">
    <property type="term" value="F:calmodulin binding"/>
    <property type="evidence" value="ECO:0007669"/>
    <property type="project" value="UniProtKB-KW"/>
</dbReference>
<reference evidence="26" key="1">
    <citation type="submission" date="2025-08" db="UniProtKB">
        <authorList>
            <consortium name="Ensembl"/>
        </authorList>
    </citation>
    <scope>IDENTIFICATION</scope>
</reference>
<feature type="domain" description="Myosin N-terminal SH3-like" evidence="25">
    <location>
        <begin position="32"/>
        <end position="81"/>
    </location>
</feature>
<comment type="subunit">
    <text evidence="20">Muscle myosin is a hexameric protein that consists of 2 heavy chain subunits (MHC), 2 alkali light chain subunits (MLC) and 2 regulatory light chain subunits (MLC-2). Interacts with ECPAS. Interacts (via C-terminus) with LRRC39.</text>
</comment>
<feature type="region of interest" description="Actin-binding" evidence="21">
    <location>
        <begin position="653"/>
        <end position="675"/>
    </location>
</feature>
<dbReference type="PROSITE" id="PS51844">
    <property type="entry name" value="SH3_LIKE"/>
    <property type="match status" value="1"/>
</dbReference>
<dbReference type="FunFam" id="1.20.5.340:FF:000004">
    <property type="entry name" value="Myosin heavy chain"/>
    <property type="match status" value="1"/>
</dbReference>
<evidence type="ECO:0000256" key="4">
    <source>
        <dbReference type="ARBA" id="ARBA00022481"/>
    </source>
</evidence>
<keyword evidence="6" id="KW-0597">Phosphoprotein</keyword>
<dbReference type="FunFam" id="1.20.5.370:FF:000001">
    <property type="entry name" value="Myosin heavy chain"/>
    <property type="match status" value="1"/>
</dbReference>
<dbReference type="InterPro" id="IPR002928">
    <property type="entry name" value="Myosin_tail"/>
</dbReference>
<comment type="subcellular location">
    <subcellularLocation>
        <location evidence="1">Cytoplasm</location>
        <location evidence="1">Myofibril</location>
        <location evidence="1">Sarcomere</location>
    </subcellularLocation>
</comment>
<feature type="region of interest" description="Disordered" evidence="23">
    <location>
        <begin position="1884"/>
        <end position="1934"/>
    </location>
</feature>
<evidence type="ECO:0000256" key="2">
    <source>
        <dbReference type="ARBA" id="ARBA00008314"/>
    </source>
</evidence>
<evidence type="ECO:0000256" key="23">
    <source>
        <dbReference type="SAM" id="MobiDB-lite"/>
    </source>
</evidence>
<dbReference type="FunFam" id="1.20.5.370:FF:000003">
    <property type="entry name" value="Myosin heavy chain"/>
    <property type="match status" value="1"/>
</dbReference>
<keyword evidence="12 21" id="KW-0505">Motor protein</keyword>
<keyword evidence="8 21" id="KW-0067">ATP-binding</keyword>
<dbReference type="GO" id="GO:0005524">
    <property type="term" value="F:ATP binding"/>
    <property type="evidence" value="ECO:0007669"/>
    <property type="project" value="UniProtKB-UniRule"/>
</dbReference>
<dbReference type="GO" id="GO:0030049">
    <property type="term" value="P:muscle filament sliding"/>
    <property type="evidence" value="ECO:0007669"/>
    <property type="project" value="TreeGrafter"/>
</dbReference>
<dbReference type="FunFam" id="1.20.120.720:FF:000001">
    <property type="entry name" value="Myosin heavy chain, muscle"/>
    <property type="match status" value="1"/>
</dbReference>
<dbReference type="Gene3D" id="1.10.10.820">
    <property type="match status" value="1"/>
</dbReference>
<dbReference type="InterPro" id="IPR014751">
    <property type="entry name" value="XRCC4-like_C"/>
</dbReference>
<dbReference type="InterPro" id="IPR008989">
    <property type="entry name" value="Myosin_S1_N"/>
</dbReference>
<evidence type="ECO:0000256" key="3">
    <source>
        <dbReference type="ARBA" id="ARBA00022433"/>
    </source>
</evidence>
<dbReference type="FunFam" id="1.20.5.4820:FF:000001">
    <property type="entry name" value="Myosin heavy chain"/>
    <property type="match status" value="1"/>
</dbReference>
<organism evidence="26 27">
    <name type="scientific">Astyanax mexicanus</name>
    <name type="common">Blind cave fish</name>
    <name type="synonym">Astyanax fasciatus mexicanus</name>
    <dbReference type="NCBI Taxonomy" id="7994"/>
    <lineage>
        <taxon>Eukaryota</taxon>
        <taxon>Metazoa</taxon>
        <taxon>Chordata</taxon>
        <taxon>Craniata</taxon>
        <taxon>Vertebrata</taxon>
        <taxon>Euteleostomi</taxon>
        <taxon>Actinopterygii</taxon>
        <taxon>Neopterygii</taxon>
        <taxon>Teleostei</taxon>
        <taxon>Ostariophysi</taxon>
        <taxon>Characiformes</taxon>
        <taxon>Characoidei</taxon>
        <taxon>Acestrorhamphidae</taxon>
        <taxon>Acestrorhamphinae</taxon>
        <taxon>Astyanax</taxon>
    </lineage>
</organism>
<dbReference type="GO" id="GO:0060048">
    <property type="term" value="P:cardiac muscle contraction"/>
    <property type="evidence" value="ECO:0007669"/>
    <property type="project" value="TreeGrafter"/>
</dbReference>
<dbReference type="FunFam" id="1.20.5.340:FF:000013">
    <property type="entry name" value="Myosin heavy chain"/>
    <property type="match status" value="1"/>
</dbReference>
<dbReference type="FunFam" id="1.10.10.820:FF:000001">
    <property type="entry name" value="Myosin heavy chain"/>
    <property type="match status" value="1"/>
</dbReference>
<dbReference type="Pfam" id="PF00063">
    <property type="entry name" value="Myosin_head"/>
    <property type="match status" value="1"/>
</dbReference>
<dbReference type="Gene3D" id="1.20.120.720">
    <property type="entry name" value="Myosin VI head, motor domain, U50 subdomain"/>
    <property type="match status" value="1"/>
</dbReference>
<dbReference type="Gene3D" id="1.20.5.370">
    <property type="match status" value="4"/>
</dbReference>
<evidence type="ECO:0000256" key="5">
    <source>
        <dbReference type="ARBA" id="ARBA00022490"/>
    </source>
</evidence>
<keyword evidence="11 21" id="KW-0518">Myosin</keyword>
<dbReference type="InterPro" id="IPR001609">
    <property type="entry name" value="Myosin_head_motor_dom-like"/>
</dbReference>
<evidence type="ECO:0000256" key="17">
    <source>
        <dbReference type="ARBA" id="ARBA00041438"/>
    </source>
</evidence>
<protein>
    <recommendedName>
        <fullName evidence="16">Myosin-7</fullName>
    </recommendedName>
    <alternativeName>
        <fullName evidence="17">Myosin heavy chain 7</fullName>
    </alternativeName>
    <alternativeName>
        <fullName evidence="19">Myosin heavy chain slow isoform</fullName>
    </alternativeName>
    <alternativeName>
        <fullName evidence="18">Myosin heavy chain, cardiac muscle beta isoform</fullName>
    </alternativeName>
</protein>
<dbReference type="PRINTS" id="PR00193">
    <property type="entry name" value="MYOSINHEAVY"/>
</dbReference>
<dbReference type="CDD" id="cd01377">
    <property type="entry name" value="MYSc_class_II"/>
    <property type="match status" value="1"/>
</dbReference>
<dbReference type="FunFam" id="1.20.5.370:FF:000008">
    <property type="entry name" value="Myosin heavy chain"/>
    <property type="match status" value="1"/>
</dbReference>
<dbReference type="GO" id="GO:0000146">
    <property type="term" value="F:microfilament motor activity"/>
    <property type="evidence" value="ECO:0007669"/>
    <property type="project" value="TreeGrafter"/>
</dbReference>
<dbReference type="Proteomes" id="UP000694621">
    <property type="component" value="Unplaced"/>
</dbReference>
<evidence type="ECO:0000256" key="11">
    <source>
        <dbReference type="ARBA" id="ARBA00023123"/>
    </source>
</evidence>
<proteinExistence type="inferred from homology"/>
<evidence type="ECO:0000256" key="19">
    <source>
        <dbReference type="ARBA" id="ARBA00043207"/>
    </source>
</evidence>
<keyword evidence="3" id="KW-0787">Thick filament</keyword>
<dbReference type="SUPFAM" id="SSF52540">
    <property type="entry name" value="P-loop containing nucleoside triphosphate hydrolases"/>
    <property type="match status" value="1"/>
</dbReference>
<keyword evidence="5" id="KW-0963">Cytoplasm</keyword>
<dbReference type="Pfam" id="PF01576">
    <property type="entry name" value="Myosin_tail_1"/>
    <property type="match status" value="2"/>
</dbReference>
<dbReference type="PANTHER" id="PTHR45615:SF1">
    <property type="entry name" value="MYOSIN-7"/>
    <property type="match status" value="1"/>
</dbReference>
<dbReference type="FunFam" id="1.20.5.370:FF:000007">
    <property type="entry name" value="Myosin heavy chain"/>
    <property type="match status" value="1"/>
</dbReference>
<evidence type="ECO:0000256" key="9">
    <source>
        <dbReference type="ARBA" id="ARBA00022860"/>
    </source>
</evidence>
<evidence type="ECO:0000256" key="22">
    <source>
        <dbReference type="SAM" id="Coils"/>
    </source>
</evidence>
<feature type="domain" description="Myosin motor" evidence="24">
    <location>
        <begin position="85"/>
        <end position="776"/>
    </location>
</feature>
<evidence type="ECO:0000256" key="16">
    <source>
        <dbReference type="ARBA" id="ARBA00039815"/>
    </source>
</evidence>
<dbReference type="PANTHER" id="PTHR45615">
    <property type="entry name" value="MYOSIN HEAVY CHAIN, NON-MUSCLE"/>
    <property type="match status" value="1"/>
</dbReference>
<evidence type="ECO:0000259" key="25">
    <source>
        <dbReference type="PROSITE" id="PS51844"/>
    </source>
</evidence>
<accession>A0A8B9HS86</accession>
<feature type="binding site" evidence="21">
    <location>
        <begin position="176"/>
        <end position="183"/>
    </location>
    <ligand>
        <name>ATP</name>
        <dbReference type="ChEBI" id="CHEBI:30616"/>
    </ligand>
</feature>
<evidence type="ECO:0000256" key="13">
    <source>
        <dbReference type="ARBA" id="ARBA00023179"/>
    </source>
</evidence>
<dbReference type="FunFam" id="1.20.5.340:FF:000006">
    <property type="entry name" value="Myosin heavy chain"/>
    <property type="match status" value="1"/>
</dbReference>
<evidence type="ECO:0000256" key="20">
    <source>
        <dbReference type="ARBA" id="ARBA00046736"/>
    </source>
</evidence>
<evidence type="ECO:0000313" key="26">
    <source>
        <dbReference type="Ensembl" id="ENSAMXP00005017322.1"/>
    </source>
</evidence>
<evidence type="ECO:0000256" key="7">
    <source>
        <dbReference type="ARBA" id="ARBA00022741"/>
    </source>
</evidence>
<name>A0A8B9HS86_ASTMX</name>
<dbReference type="InterPro" id="IPR004009">
    <property type="entry name" value="SH3_Myosin"/>
</dbReference>
<evidence type="ECO:0000256" key="1">
    <source>
        <dbReference type="ARBA" id="ARBA00004204"/>
    </source>
</evidence>
<evidence type="ECO:0000256" key="8">
    <source>
        <dbReference type="ARBA" id="ARBA00022840"/>
    </source>
</evidence>
<dbReference type="GO" id="GO:0016460">
    <property type="term" value="C:myosin II complex"/>
    <property type="evidence" value="ECO:0007669"/>
    <property type="project" value="TreeGrafter"/>
</dbReference>
<keyword evidence="9" id="KW-0112">Calmodulin-binding</keyword>
<keyword evidence="13" id="KW-0514">Muscle protein</keyword>
<dbReference type="Gene3D" id="2.30.30.360">
    <property type="entry name" value="Myosin S1 fragment, N-terminal"/>
    <property type="match status" value="1"/>
</dbReference>
<evidence type="ECO:0000313" key="27">
    <source>
        <dbReference type="Proteomes" id="UP000694621"/>
    </source>
</evidence>